<protein>
    <submittedName>
        <fullName evidence="3">DUF2428 domain-containing protein</fullName>
    </submittedName>
</protein>
<evidence type="ECO:0000313" key="3">
    <source>
        <dbReference type="WBParaSite" id="Smp_307080.1"/>
    </source>
</evidence>
<dbReference type="Proteomes" id="UP000008854">
    <property type="component" value="Unassembled WGS sequence"/>
</dbReference>
<organism evidence="2 3">
    <name type="scientific">Schistosoma mansoni</name>
    <name type="common">Blood fluke</name>
    <dbReference type="NCBI Taxonomy" id="6183"/>
    <lineage>
        <taxon>Eukaryota</taxon>
        <taxon>Metazoa</taxon>
        <taxon>Spiralia</taxon>
        <taxon>Lophotrochozoa</taxon>
        <taxon>Platyhelminthes</taxon>
        <taxon>Trematoda</taxon>
        <taxon>Digenea</taxon>
        <taxon>Strigeidida</taxon>
        <taxon>Schistosomatoidea</taxon>
        <taxon>Schistosomatidae</taxon>
        <taxon>Schistosoma</taxon>
    </lineage>
</organism>
<sequence>MVFVQIEQTIINSLNKLYEQNEEKNQSKPQQILHLKCDNKSRILSTIHNDEITNLDYFFYLWNLFNVTPVDSDIISVGPVVMDKRCLFQYFSQEKCCYVWFTEHPPYIDNRNISSLILFLETFIEHIFQSNLEVHYMEALSCLILLSWWNIAFGHSEPYQIIAYELYHVWIRLIPRIVENSSLIIDQFSSYPEHLNLFIINLLHIYVDHNFQKENVWKLSKDAASQMTGIHASVNMHGLSGIYRKSIEQLSINNTKSLSNINTLSQTVSINTTCLAIVEILKKLVRLGLADCLKQSPDLPIISFADKQIIERFNMVRDYLLVRASRLLAYELESNVNCNYIPKQFTCLVHVTAPKHLISELLNISLCKSEKISHSKNPHIDLISWTLEHSLNVTDYAFWCVTSIDVKDIEAINYLLSRLLPHAKLLAKDHLFCFSLILHLDRVRKAALPDNEHIKLLRAVFEHLSISSKCDLLTSLQSSVKNANRSTPLLNSTVHFQTRIRQLFNRLVVSNVNSSDDNYDNSQQVLNLFNKDFLLDCELLLFTNPVRFLVELIRLPVNRKCPHSLTAVHQLLDQLLYAFEVPINFSTGTKSLPETNHDKFTMTISSEQQVVHSTIFQEVILIDWSNRKSYLDISLFGYEDPFDELNNGNLFSVNFQYEEEKNKSDLSNNNKLYQFDMFEEAWSSSKLSENPLLNTIVYLFTKPNCFIQINNIMKYFLILVENNIMNKSCSHIDHLTSTTHTTTITNTTNITNNQHTSIQHIHIRIFIHVLYSLIKDKSIIKLLDRINLNELIEQIIQLFNILFLNQFNTTTTTTDYSSSNNNNDSHVQLMNNDIQYLISNEVDIILFELIHYFCFNQDNHNDNNLLKQLKQIKNNLNLIYKLKQNIQNSINIYNWYKYRCFYLFNIIFSSSMATINQLNNNNNDTTTTTTNNNNNNNNNGNNNNEYLEDIYQLKDQIFNLSIEINEIQMNSLENFMDINLFYKNTGIQFKAISVVPSLTGQTEDCNSLLPSNAEIGDNHINNKMVISPRLLYFIFELATVSNTLCSEVLKSIINKSLKSNGQLLDHVSKISSGHLIIAIQLFLRKIVKSKQWKCWERLYFLLYKLLKAGVLVYPVPNLISDNQETNDNTPSRLFYLLDWSKLCGSFDLFTLTSDLFNLWCMSLEILSGQLLNPSQPTNLSHDYSNKLYHRNTEFYILCHSLCDLVSYLSSVISLHSTKYIDQICNNDENNNNDGNTVNSDADVISSLKTNQFIQYSKQLAIHLLDQLSNRLSNNLISNLLIKSNSQLNVSDELNRLKQTILLVQDIIRT</sequence>
<dbReference type="AlphaFoldDB" id="A0A5K4F2J0"/>
<proteinExistence type="predicted"/>
<keyword evidence="2" id="KW-1185">Reference proteome</keyword>
<dbReference type="InParanoid" id="A0A5K4F2J0"/>
<feature type="region of interest" description="Disordered" evidence="1">
    <location>
        <begin position="923"/>
        <end position="943"/>
    </location>
</feature>
<dbReference type="STRING" id="6183.A0A5K4F2J0"/>
<evidence type="ECO:0000256" key="1">
    <source>
        <dbReference type="SAM" id="MobiDB-lite"/>
    </source>
</evidence>
<reference evidence="3" key="2">
    <citation type="submission" date="2019-11" db="UniProtKB">
        <authorList>
            <consortium name="WormBaseParasite"/>
        </authorList>
    </citation>
    <scope>IDENTIFICATION</scope>
    <source>
        <strain evidence="3">Puerto Rican</strain>
    </source>
</reference>
<dbReference type="ExpressionAtlas" id="A0A5K4F2J0">
    <property type="expression patterns" value="baseline"/>
</dbReference>
<name>A0A5K4F2J0_SCHMA</name>
<reference evidence="2" key="1">
    <citation type="journal article" date="2012" name="PLoS Negl. Trop. Dis.">
        <title>A systematically improved high quality genome and transcriptome of the human blood fluke Schistosoma mansoni.</title>
        <authorList>
            <person name="Protasio A.V."/>
            <person name="Tsai I.J."/>
            <person name="Babbage A."/>
            <person name="Nichol S."/>
            <person name="Hunt M."/>
            <person name="Aslett M.A."/>
            <person name="De Silva N."/>
            <person name="Velarde G.S."/>
            <person name="Anderson T.J."/>
            <person name="Clark R.C."/>
            <person name="Davidson C."/>
            <person name="Dillon G.P."/>
            <person name="Holroyd N.E."/>
            <person name="LoVerde P.T."/>
            <person name="Lloyd C."/>
            <person name="McQuillan J."/>
            <person name="Oliveira G."/>
            <person name="Otto T.D."/>
            <person name="Parker-Manuel S.J."/>
            <person name="Quail M.A."/>
            <person name="Wilson R.A."/>
            <person name="Zerlotini A."/>
            <person name="Dunne D.W."/>
            <person name="Berriman M."/>
        </authorList>
    </citation>
    <scope>NUCLEOTIDE SEQUENCE [LARGE SCALE GENOMIC DNA]</scope>
    <source>
        <strain evidence="2">Puerto Rican</strain>
    </source>
</reference>
<evidence type="ECO:0000313" key="2">
    <source>
        <dbReference type="Proteomes" id="UP000008854"/>
    </source>
</evidence>
<accession>A0A5K4F2J0</accession>
<dbReference type="WBParaSite" id="Smp_307080.1">
    <property type="protein sequence ID" value="Smp_307080.1"/>
    <property type="gene ID" value="Smp_307080"/>
</dbReference>